<keyword evidence="2" id="KW-1185">Reference proteome</keyword>
<dbReference type="KEGG" id="tet:TTHERM_00241830"/>
<dbReference type="InParanoid" id="I7MMD8"/>
<reference evidence="2" key="1">
    <citation type="journal article" date="2006" name="PLoS Biol.">
        <title>Macronuclear genome sequence of the ciliate Tetrahymena thermophila, a model eukaryote.</title>
        <authorList>
            <person name="Eisen J.A."/>
            <person name="Coyne R.S."/>
            <person name="Wu M."/>
            <person name="Wu D."/>
            <person name="Thiagarajan M."/>
            <person name="Wortman J.R."/>
            <person name="Badger J.H."/>
            <person name="Ren Q."/>
            <person name="Amedeo P."/>
            <person name="Jones K.M."/>
            <person name="Tallon L.J."/>
            <person name="Delcher A.L."/>
            <person name="Salzberg S.L."/>
            <person name="Silva J.C."/>
            <person name="Haas B.J."/>
            <person name="Majoros W.H."/>
            <person name="Farzad M."/>
            <person name="Carlton J.M."/>
            <person name="Smith R.K. Jr."/>
            <person name="Garg J."/>
            <person name="Pearlman R.E."/>
            <person name="Karrer K.M."/>
            <person name="Sun L."/>
            <person name="Manning G."/>
            <person name="Elde N.C."/>
            <person name="Turkewitz A.P."/>
            <person name="Asai D.J."/>
            <person name="Wilkes D.E."/>
            <person name="Wang Y."/>
            <person name="Cai H."/>
            <person name="Collins K."/>
            <person name="Stewart B.A."/>
            <person name="Lee S.R."/>
            <person name="Wilamowska K."/>
            <person name="Weinberg Z."/>
            <person name="Ruzzo W.L."/>
            <person name="Wloga D."/>
            <person name="Gaertig J."/>
            <person name="Frankel J."/>
            <person name="Tsao C.-C."/>
            <person name="Gorovsky M.A."/>
            <person name="Keeling P.J."/>
            <person name="Waller R.F."/>
            <person name="Patron N.J."/>
            <person name="Cherry J.M."/>
            <person name="Stover N.A."/>
            <person name="Krieger C.J."/>
            <person name="del Toro C."/>
            <person name="Ryder H.F."/>
            <person name="Williamson S.C."/>
            <person name="Barbeau R.A."/>
            <person name="Hamilton E.P."/>
            <person name="Orias E."/>
        </authorList>
    </citation>
    <scope>NUCLEOTIDE SEQUENCE [LARGE SCALE GENOMIC DNA]</scope>
    <source>
        <strain evidence="2">SB210</strain>
    </source>
</reference>
<organism evidence="1 2">
    <name type="scientific">Tetrahymena thermophila (strain SB210)</name>
    <dbReference type="NCBI Taxonomy" id="312017"/>
    <lineage>
        <taxon>Eukaryota</taxon>
        <taxon>Sar</taxon>
        <taxon>Alveolata</taxon>
        <taxon>Ciliophora</taxon>
        <taxon>Intramacronucleata</taxon>
        <taxon>Oligohymenophorea</taxon>
        <taxon>Hymenostomatida</taxon>
        <taxon>Tetrahymenina</taxon>
        <taxon>Tetrahymenidae</taxon>
        <taxon>Tetrahymena</taxon>
    </lineage>
</organism>
<protein>
    <submittedName>
        <fullName evidence="1">Uncharacterized protein</fullName>
    </submittedName>
</protein>
<name>I7MMD8_TETTS</name>
<dbReference type="AlphaFoldDB" id="I7MMD8"/>
<dbReference type="EMBL" id="GG662443">
    <property type="protein sequence ID" value="EAS04662.2"/>
    <property type="molecule type" value="Genomic_DNA"/>
</dbReference>
<evidence type="ECO:0000313" key="2">
    <source>
        <dbReference type="Proteomes" id="UP000009168"/>
    </source>
</evidence>
<gene>
    <name evidence="1" type="ORF">TTHERM_00241830</name>
</gene>
<dbReference type="Proteomes" id="UP000009168">
    <property type="component" value="Unassembled WGS sequence"/>
</dbReference>
<sequence>MNKSQIQQINTDHRKKYGFQDQKIKLQLLLKEQSNYRNKEIQNINSLAQTKYLNLASDKKQYSSQATQIQDDLLDYGQNIDKYYNQMFQEENQDDQNNSWDRSQNNSIVMQSRYENDDSKQCTPEVSYVQKYKQNFHSKNQKQLIYLHIPNESEQGNQSFSSVIRRCSSNLCSIKQEINQKPKIKQLDDNSTYFNSNCFPSISNNTSQLKKQIQINYKEVYKLFCSKMKQQEEDKRNQSKLNTSQFNNSQFPVNYRTPFINNPISKAEDQISQQKKMYFVSSHGYGENEYQPSTIGKVFSNAVSRKTSIEESKIELKNWNLAKFNHIQDNQSKKEDIRYYSKQINESQSQKNIEKLKFAKNQQIFENQKENNHTNRKFNQQLVQRNVLQFKQAFEIPSQQLNQHHEIQPKRLLKKYFSVKQLNLDTSKHSKNVNVEQSDNLERNLIIKQIDNYSNQSSKFNSQKNLQFQQYALETWKYRNKTCEQEPQNQIKSKQIVDKNKLQVLDKNYFENYYS</sequence>
<dbReference type="GeneID" id="7825309"/>
<proteinExistence type="predicted"/>
<accession>I7MMD8</accession>
<dbReference type="RefSeq" id="XP_001024907.2">
    <property type="nucleotide sequence ID" value="XM_001024907.2"/>
</dbReference>
<evidence type="ECO:0000313" key="1">
    <source>
        <dbReference type="EMBL" id="EAS04662.2"/>
    </source>
</evidence>